<organism evidence="1 2">
    <name type="scientific">Anabaenopsis arnoldii</name>
    <dbReference type="NCBI Taxonomy" id="2152938"/>
    <lineage>
        <taxon>Bacteria</taxon>
        <taxon>Bacillati</taxon>
        <taxon>Cyanobacteriota</taxon>
        <taxon>Cyanophyceae</taxon>
        <taxon>Nostocales</taxon>
        <taxon>Nodulariaceae</taxon>
        <taxon>Anabaenopsis</taxon>
    </lineage>
</organism>
<gene>
    <name evidence="1" type="ORF">PN457_11045</name>
</gene>
<name>A0ABT5ASD0_9CYAN</name>
<sequence>MVDRRLGGFFCLSTLIIWLLQLKHTDQILAVVELGKYKPYNLHSGGWRSPSEFMSIILSNFSWSNHGVLLNLYRLMLPIIRLFDKNIAVSRKLSGFSSESLNGALQING</sequence>
<dbReference type="RefSeq" id="WP_271733367.1">
    <property type="nucleotide sequence ID" value="NZ_JANQDP010000129.1"/>
</dbReference>
<evidence type="ECO:0000313" key="2">
    <source>
        <dbReference type="Proteomes" id="UP001212499"/>
    </source>
</evidence>
<reference evidence="1 2" key="1">
    <citation type="submission" date="2023-01" db="EMBL/GenBank/DDBJ databases">
        <title>Genomes from the Australian National Cyanobacteria Reference Collection.</title>
        <authorList>
            <person name="Willis A."/>
            <person name="Lee E.M.F."/>
        </authorList>
    </citation>
    <scope>NUCLEOTIDE SEQUENCE [LARGE SCALE GENOMIC DNA]</scope>
    <source>
        <strain evidence="1 2">CS-1033</strain>
    </source>
</reference>
<comment type="caution">
    <text evidence="1">The sequence shown here is derived from an EMBL/GenBank/DDBJ whole genome shotgun (WGS) entry which is preliminary data.</text>
</comment>
<evidence type="ECO:0008006" key="3">
    <source>
        <dbReference type="Google" id="ProtNLM"/>
    </source>
</evidence>
<proteinExistence type="predicted"/>
<dbReference type="EMBL" id="JAQMUH010000124">
    <property type="protein sequence ID" value="MDB9540190.1"/>
    <property type="molecule type" value="Genomic_DNA"/>
</dbReference>
<accession>A0ABT5ASD0</accession>
<protein>
    <recommendedName>
        <fullName evidence="3">Maturase K</fullName>
    </recommendedName>
</protein>
<keyword evidence="2" id="KW-1185">Reference proteome</keyword>
<evidence type="ECO:0000313" key="1">
    <source>
        <dbReference type="EMBL" id="MDB9540190.1"/>
    </source>
</evidence>
<dbReference type="Proteomes" id="UP001212499">
    <property type="component" value="Unassembled WGS sequence"/>
</dbReference>